<dbReference type="SMART" id="SM00020">
    <property type="entry name" value="Tryp_SPc"/>
    <property type="match status" value="1"/>
</dbReference>
<evidence type="ECO:0000259" key="3">
    <source>
        <dbReference type="PROSITE" id="PS50240"/>
    </source>
</evidence>
<dbReference type="GO" id="GO:0006508">
    <property type="term" value="P:proteolysis"/>
    <property type="evidence" value="ECO:0007669"/>
    <property type="project" value="InterPro"/>
</dbReference>
<accession>A0A7R9LL01</accession>
<evidence type="ECO:0000256" key="2">
    <source>
        <dbReference type="ARBA" id="ARBA00024195"/>
    </source>
</evidence>
<dbReference type="PROSITE" id="PS00135">
    <property type="entry name" value="TRYPSIN_SER"/>
    <property type="match status" value="1"/>
</dbReference>
<dbReference type="InterPro" id="IPR009003">
    <property type="entry name" value="Peptidase_S1_PA"/>
</dbReference>
<keyword evidence="1" id="KW-1015">Disulfide bond</keyword>
<dbReference type="Pfam" id="PF00089">
    <property type="entry name" value="Trypsin"/>
    <property type="match status" value="1"/>
</dbReference>
<dbReference type="Gene3D" id="2.40.10.10">
    <property type="entry name" value="Trypsin-like serine proteases"/>
    <property type="match status" value="1"/>
</dbReference>
<evidence type="ECO:0000256" key="1">
    <source>
        <dbReference type="ARBA" id="ARBA00023157"/>
    </source>
</evidence>
<dbReference type="EMBL" id="CAJPIZ010029613">
    <property type="protein sequence ID" value="CAG2119739.1"/>
    <property type="molecule type" value="Genomic_DNA"/>
</dbReference>
<organism evidence="4">
    <name type="scientific">Medioppia subpectinata</name>
    <dbReference type="NCBI Taxonomy" id="1979941"/>
    <lineage>
        <taxon>Eukaryota</taxon>
        <taxon>Metazoa</taxon>
        <taxon>Ecdysozoa</taxon>
        <taxon>Arthropoda</taxon>
        <taxon>Chelicerata</taxon>
        <taxon>Arachnida</taxon>
        <taxon>Acari</taxon>
        <taxon>Acariformes</taxon>
        <taxon>Sarcoptiformes</taxon>
        <taxon>Oribatida</taxon>
        <taxon>Brachypylina</taxon>
        <taxon>Oppioidea</taxon>
        <taxon>Oppiidae</taxon>
        <taxon>Medioppia</taxon>
    </lineage>
</organism>
<name>A0A7R9LL01_9ACAR</name>
<dbReference type="Proteomes" id="UP000759131">
    <property type="component" value="Unassembled WGS sequence"/>
</dbReference>
<reference evidence="4" key="1">
    <citation type="submission" date="2020-11" db="EMBL/GenBank/DDBJ databases">
        <authorList>
            <person name="Tran Van P."/>
        </authorList>
    </citation>
    <scope>NUCLEOTIDE SEQUENCE</scope>
</reference>
<dbReference type="InterPro" id="IPR033116">
    <property type="entry name" value="TRYPSIN_SER"/>
</dbReference>
<protein>
    <recommendedName>
        <fullName evidence="3">Peptidase S1 domain-containing protein</fullName>
    </recommendedName>
</protein>
<gene>
    <name evidence="4" type="ORF">OSB1V03_LOCUS19686</name>
</gene>
<dbReference type="OrthoDB" id="10002959at2759"/>
<dbReference type="PROSITE" id="PS50240">
    <property type="entry name" value="TRYPSIN_DOM"/>
    <property type="match status" value="1"/>
</dbReference>
<dbReference type="GO" id="GO:0004252">
    <property type="term" value="F:serine-type endopeptidase activity"/>
    <property type="evidence" value="ECO:0007669"/>
    <property type="project" value="InterPro"/>
</dbReference>
<comment type="similarity">
    <text evidence="2">Belongs to the peptidase S1 family. CLIP subfamily.</text>
</comment>
<dbReference type="SUPFAM" id="SSF50494">
    <property type="entry name" value="Trypsin-like serine proteases"/>
    <property type="match status" value="1"/>
</dbReference>
<dbReference type="AlphaFoldDB" id="A0A7R9LL01"/>
<evidence type="ECO:0000313" key="4">
    <source>
        <dbReference type="EMBL" id="CAD7643629.1"/>
    </source>
</evidence>
<keyword evidence="5" id="KW-1185">Reference proteome</keyword>
<feature type="domain" description="Peptidase S1" evidence="3">
    <location>
        <begin position="1"/>
        <end position="127"/>
    </location>
</feature>
<dbReference type="EMBL" id="OC884188">
    <property type="protein sequence ID" value="CAD7643629.1"/>
    <property type="molecule type" value="Genomic_DNA"/>
</dbReference>
<sequence length="131" mass="14664">MYATRYFKFSTWHNGRDHRLGLYVGHEWTAGQSNQIALPVVNNAVCKRRWDYLFDASGQLCAGYQEAGHNICHGDSGGPLNYQLANGAWVVYGLTSFTSGDGCATYDSPSVFTKVAPYISWIERVTKLKFN</sequence>
<dbReference type="InterPro" id="IPR001254">
    <property type="entry name" value="Trypsin_dom"/>
</dbReference>
<dbReference type="InterPro" id="IPR043504">
    <property type="entry name" value="Peptidase_S1_PA_chymotrypsin"/>
</dbReference>
<dbReference type="PANTHER" id="PTHR24256">
    <property type="entry name" value="TRYPTASE-RELATED"/>
    <property type="match status" value="1"/>
</dbReference>
<dbReference type="InterPro" id="IPR051487">
    <property type="entry name" value="Ser/Thr_Proteases_Immune/Dev"/>
</dbReference>
<evidence type="ECO:0000313" key="5">
    <source>
        <dbReference type="Proteomes" id="UP000759131"/>
    </source>
</evidence>
<proteinExistence type="inferred from homology"/>